<evidence type="ECO:0000313" key="3">
    <source>
        <dbReference type="Proteomes" id="UP000325081"/>
    </source>
</evidence>
<comment type="caution">
    <text evidence="2">The sequence shown here is derived from an EMBL/GenBank/DDBJ whole genome shotgun (WGS) entry which is preliminary data.</text>
</comment>
<accession>A0A5A7QPJ6</accession>
<keyword evidence="3" id="KW-1185">Reference proteome</keyword>
<dbReference type="EMBL" id="BKCP01007826">
    <property type="protein sequence ID" value="GER47283.1"/>
    <property type="molecule type" value="Genomic_DNA"/>
</dbReference>
<evidence type="ECO:0000313" key="2">
    <source>
        <dbReference type="EMBL" id="GER47283.1"/>
    </source>
</evidence>
<gene>
    <name evidence="2" type="ORF">STAS_24375</name>
</gene>
<organism evidence="2 3">
    <name type="scientific">Striga asiatica</name>
    <name type="common">Asiatic witchweed</name>
    <name type="synonym">Buchnera asiatica</name>
    <dbReference type="NCBI Taxonomy" id="4170"/>
    <lineage>
        <taxon>Eukaryota</taxon>
        <taxon>Viridiplantae</taxon>
        <taxon>Streptophyta</taxon>
        <taxon>Embryophyta</taxon>
        <taxon>Tracheophyta</taxon>
        <taxon>Spermatophyta</taxon>
        <taxon>Magnoliopsida</taxon>
        <taxon>eudicotyledons</taxon>
        <taxon>Gunneridae</taxon>
        <taxon>Pentapetalae</taxon>
        <taxon>asterids</taxon>
        <taxon>lamiids</taxon>
        <taxon>Lamiales</taxon>
        <taxon>Orobanchaceae</taxon>
        <taxon>Buchnereae</taxon>
        <taxon>Striga</taxon>
    </lineage>
</organism>
<proteinExistence type="predicted"/>
<name>A0A5A7QPJ6_STRAF</name>
<dbReference type="AlphaFoldDB" id="A0A5A7QPJ6"/>
<reference evidence="3" key="1">
    <citation type="journal article" date="2019" name="Curr. Biol.">
        <title>Genome Sequence of Striga asiatica Provides Insight into the Evolution of Plant Parasitism.</title>
        <authorList>
            <person name="Yoshida S."/>
            <person name="Kim S."/>
            <person name="Wafula E.K."/>
            <person name="Tanskanen J."/>
            <person name="Kim Y.M."/>
            <person name="Honaas L."/>
            <person name="Yang Z."/>
            <person name="Spallek T."/>
            <person name="Conn C.E."/>
            <person name="Ichihashi Y."/>
            <person name="Cheong K."/>
            <person name="Cui S."/>
            <person name="Der J.P."/>
            <person name="Gundlach H."/>
            <person name="Jiao Y."/>
            <person name="Hori C."/>
            <person name="Ishida J.K."/>
            <person name="Kasahara H."/>
            <person name="Kiba T."/>
            <person name="Kim M.S."/>
            <person name="Koo N."/>
            <person name="Laohavisit A."/>
            <person name="Lee Y.H."/>
            <person name="Lumba S."/>
            <person name="McCourt P."/>
            <person name="Mortimer J.C."/>
            <person name="Mutuku J.M."/>
            <person name="Nomura T."/>
            <person name="Sasaki-Sekimoto Y."/>
            <person name="Seto Y."/>
            <person name="Wang Y."/>
            <person name="Wakatake T."/>
            <person name="Sakakibara H."/>
            <person name="Demura T."/>
            <person name="Yamaguchi S."/>
            <person name="Yoneyama K."/>
            <person name="Manabe R.I."/>
            <person name="Nelson D.C."/>
            <person name="Schulman A.H."/>
            <person name="Timko M.P."/>
            <person name="dePamphilis C.W."/>
            <person name="Choi D."/>
            <person name="Shirasu K."/>
        </authorList>
    </citation>
    <scope>NUCLEOTIDE SEQUENCE [LARGE SCALE GENOMIC DNA]</scope>
    <source>
        <strain evidence="3">cv. UVA1</strain>
    </source>
</reference>
<feature type="region of interest" description="Disordered" evidence="1">
    <location>
        <begin position="139"/>
        <end position="178"/>
    </location>
</feature>
<protein>
    <submittedName>
        <fullName evidence="2">Amyotrophic lateral sclerosis 2 chromosomalregion candidate gene 11 protein</fullName>
    </submittedName>
</protein>
<evidence type="ECO:0000256" key="1">
    <source>
        <dbReference type="SAM" id="MobiDB-lite"/>
    </source>
</evidence>
<sequence length="178" mass="19469">MAEGVEVSGESPRLPRPLALGAVLAAFLGQGSCLAPAWVRPITGVVIGGFLRQRQPWSTTDRGLLVCGLRGGVARCKPPEFSEGGFLWNEVLVFEQVLVTRCWSGVCNVVLAVEYLGLTLMEQYYQKVSNLEEPSSLLSSKKKSKLDNQNSKSTELDENSKSTELNELLENLPWDPAC</sequence>
<dbReference type="Proteomes" id="UP000325081">
    <property type="component" value="Unassembled WGS sequence"/>
</dbReference>